<feature type="region of interest" description="Disordered" evidence="1">
    <location>
        <begin position="60"/>
        <end position="94"/>
    </location>
</feature>
<feature type="transmembrane region" description="Helical" evidence="2">
    <location>
        <begin position="175"/>
        <end position="196"/>
    </location>
</feature>
<feature type="transmembrane region" description="Helical" evidence="2">
    <location>
        <begin position="340"/>
        <end position="359"/>
    </location>
</feature>
<evidence type="ECO:0000313" key="3">
    <source>
        <dbReference type="EMBL" id="KAK7531463.1"/>
    </source>
</evidence>
<reference evidence="3 4" key="1">
    <citation type="submission" date="2024-04" db="EMBL/GenBank/DDBJ databases">
        <title>Phyllosticta paracitricarpa is synonymous to the EU quarantine fungus P. citricarpa based on phylogenomic analyses.</title>
        <authorList>
            <consortium name="Lawrence Berkeley National Laboratory"/>
            <person name="Van ingen-buijs V.A."/>
            <person name="Van westerhoven A.C."/>
            <person name="Haridas S."/>
            <person name="Skiadas P."/>
            <person name="Martin F."/>
            <person name="Groenewald J.Z."/>
            <person name="Crous P.W."/>
            <person name="Seidl M.F."/>
        </authorList>
    </citation>
    <scope>NUCLEOTIDE SEQUENCE [LARGE SCALE GENOMIC DNA]</scope>
    <source>
        <strain evidence="3 4">CPC 17464</strain>
    </source>
</reference>
<dbReference type="InterPro" id="IPR052979">
    <property type="entry name" value="Adenylate-forming_domain"/>
</dbReference>
<gene>
    <name evidence="3" type="ORF">J3D65DRAFT_637705</name>
</gene>
<dbReference type="Gene3D" id="3.40.50.80">
    <property type="entry name" value="Nucleotide-binding domain of ferredoxin-NADP reductase (FNR) module"/>
    <property type="match status" value="1"/>
</dbReference>
<evidence type="ECO:0000256" key="2">
    <source>
        <dbReference type="SAM" id="Phobius"/>
    </source>
</evidence>
<proteinExistence type="predicted"/>
<protein>
    <submittedName>
        <fullName evidence="3">Uncharacterized protein</fullName>
    </submittedName>
</protein>
<feature type="transmembrane region" description="Helical" evidence="2">
    <location>
        <begin position="149"/>
        <end position="169"/>
    </location>
</feature>
<keyword evidence="4" id="KW-1185">Reference proteome</keyword>
<dbReference type="Proteomes" id="UP001360953">
    <property type="component" value="Unassembled WGS sequence"/>
</dbReference>
<dbReference type="GeneID" id="92034441"/>
<evidence type="ECO:0000256" key="1">
    <source>
        <dbReference type="SAM" id="MobiDB-lite"/>
    </source>
</evidence>
<dbReference type="SUPFAM" id="SSF52343">
    <property type="entry name" value="Ferredoxin reductase-like, C-terminal NADP-linked domain"/>
    <property type="match status" value="1"/>
</dbReference>
<feature type="transmembrane region" description="Helical" evidence="2">
    <location>
        <begin position="263"/>
        <end position="288"/>
    </location>
</feature>
<organism evidence="3 4">
    <name type="scientific">Phyllosticta citribraziliensis</name>
    <dbReference type="NCBI Taxonomy" id="989973"/>
    <lineage>
        <taxon>Eukaryota</taxon>
        <taxon>Fungi</taxon>
        <taxon>Dikarya</taxon>
        <taxon>Ascomycota</taxon>
        <taxon>Pezizomycotina</taxon>
        <taxon>Dothideomycetes</taxon>
        <taxon>Dothideomycetes incertae sedis</taxon>
        <taxon>Botryosphaeriales</taxon>
        <taxon>Phyllostictaceae</taxon>
        <taxon>Phyllosticta</taxon>
    </lineage>
</organism>
<dbReference type="InterPro" id="IPR039261">
    <property type="entry name" value="FNR_nucleotide-bd"/>
</dbReference>
<dbReference type="PANTHER" id="PTHR33927">
    <property type="entry name" value="TRANSMEMBRANE PROTEIN"/>
    <property type="match status" value="1"/>
</dbReference>
<keyword evidence="2" id="KW-0812">Transmembrane</keyword>
<sequence length="571" mass="63790">MSLKAHNRRFGAIIIPTNPIDSPQAQDSTEGCPNPYYYNTFTATDFEAYEQRLYNKMSSEIRSSRSTTRDDNTGSVVRNRSRSPKGETPATSAVTLASGSTATTAAVFENVKLEEGEDEDGLDEVAFTELPDKKYPVVVRNLRHKLLIVYRRLFTIVLGSNLVAFIWLICHYRSINIPASPLATATACNFMLAILIRQDYINNAIYDGFRLTPLWTPLKLRRIVAKCYENGGVHSGAAVSGSIWYVLLTAVLTYQFAKGQFAVAAPVVLALTYTIFTLLVAILIFAYPAMRAKRHNWFEYVHRFAGWSVVAIFWAEVLLLAENNRIANNITLGNAVILEPSFWCQIIISIHLIYPWFLLRKIPFKSENLSNHAIRLTFSEKMGQFRGVALATTALGQYHAFATFPNPTEADPHGHSIVLSNAGDWTKAQMGDNQEREYYLRGLPKAGVLAMATVFRKCVLVCTGSGIGPILSFINLNDADRTDCRVIWSAPNPLKIFGQSTMDMVKKADKDAIIWNTKEQGRPDMLRMTYDLYKQSGAEAVFVISNPSLTKMIVYGLESRGVPAFGPIWDS</sequence>
<dbReference type="EMBL" id="JBBPEH010000012">
    <property type="protein sequence ID" value="KAK7531463.1"/>
    <property type="molecule type" value="Genomic_DNA"/>
</dbReference>
<accession>A0ABR1L887</accession>
<feature type="transmembrane region" description="Helical" evidence="2">
    <location>
        <begin position="300"/>
        <end position="320"/>
    </location>
</feature>
<evidence type="ECO:0000313" key="4">
    <source>
        <dbReference type="Proteomes" id="UP001360953"/>
    </source>
</evidence>
<dbReference type="PANTHER" id="PTHR33927:SF5">
    <property type="entry name" value="ENZYME, PUTATIVE (AFU_ORTHOLOGUE AFUA_8G01222)-RELATED"/>
    <property type="match status" value="1"/>
</dbReference>
<dbReference type="RefSeq" id="XP_066651287.1">
    <property type="nucleotide sequence ID" value="XM_066801535.1"/>
</dbReference>
<name>A0ABR1L887_9PEZI</name>
<keyword evidence="2" id="KW-1133">Transmembrane helix</keyword>
<comment type="caution">
    <text evidence="3">The sequence shown here is derived from an EMBL/GenBank/DDBJ whole genome shotgun (WGS) entry which is preliminary data.</text>
</comment>
<keyword evidence="2" id="KW-0472">Membrane</keyword>
<feature type="transmembrane region" description="Helical" evidence="2">
    <location>
        <begin position="236"/>
        <end position="257"/>
    </location>
</feature>